<evidence type="ECO:0000256" key="2">
    <source>
        <dbReference type="ARBA" id="ARBA00022801"/>
    </source>
</evidence>
<protein>
    <recommendedName>
        <fullName evidence="7">Oligosaccharide reducing-end xylanase</fullName>
    </recommendedName>
</protein>
<keyword evidence="4" id="KW-0472">Membrane</keyword>
<dbReference type="PRINTS" id="PR00735">
    <property type="entry name" value="GLHYDRLASE8"/>
</dbReference>
<keyword evidence="3" id="KW-0326">Glycosidase</keyword>
<evidence type="ECO:0000256" key="4">
    <source>
        <dbReference type="SAM" id="Phobius"/>
    </source>
</evidence>
<evidence type="ECO:0008006" key="7">
    <source>
        <dbReference type="Google" id="ProtNLM"/>
    </source>
</evidence>
<comment type="similarity">
    <text evidence="1">Belongs to the glycosyl hydrolase 8 (cellulase D) family.</text>
</comment>
<sequence>MNREVSQGTGGMRLSRRRLRWWTATAALWAGVAAGCTPWVSAHTLKQTVKHDAAPAKGAFATGQYPNLFAQIGKSPQQIQAKINAAWQQLFHGDPNNETVYYPFKNGTAYIYDTGNQDVRTEGIGYGMMIAVQLNHKKEFDALWKFAKTYMQNKDGPEKGYFAWHTDNQGNVLDPGPAPDGDSWIATALLFAAGRWGNGTGIYNYTAQAQQILHAMLHQTDNGGINMFDATAHLPVFAPSGNAATFTDPSYNLPAFYRIWALADKQDAAFWNQAARASEAFFHKAVNPKTGLTPDYATFDGIPTGPEDHTNFEYDAWRTIANAAVDYTWFAADPWQRTYANTLESFFLRQGIDTYVSLYTVDGKPLGQYHSTGLVAMNAASALAATLPNRLKFVQALWNAPIPTGQYRYYDGMLYMLGLLYCSGEFKAWGYGHGLTGHVK</sequence>
<dbReference type="InterPro" id="IPR012341">
    <property type="entry name" value="6hp_glycosidase-like_sf"/>
</dbReference>
<organism evidence="5 6">
    <name type="scientific">Alicyclobacillus cellulosilyticus</name>
    <dbReference type="NCBI Taxonomy" id="1003997"/>
    <lineage>
        <taxon>Bacteria</taxon>
        <taxon>Bacillati</taxon>
        <taxon>Bacillota</taxon>
        <taxon>Bacilli</taxon>
        <taxon>Bacillales</taxon>
        <taxon>Alicyclobacillaceae</taxon>
        <taxon>Alicyclobacillus</taxon>
    </lineage>
</organism>
<reference evidence="5" key="1">
    <citation type="journal article" date="2014" name="Int. J. Syst. Evol. Microbiol.">
        <title>Complete genome sequence of Corynebacterium casei LMG S-19264T (=DSM 44701T), isolated from a smear-ripened cheese.</title>
        <authorList>
            <consortium name="US DOE Joint Genome Institute (JGI-PGF)"/>
            <person name="Walter F."/>
            <person name="Albersmeier A."/>
            <person name="Kalinowski J."/>
            <person name="Ruckert C."/>
        </authorList>
    </citation>
    <scope>NUCLEOTIDE SEQUENCE</scope>
    <source>
        <strain evidence="5">JCM 18487</strain>
    </source>
</reference>
<dbReference type="EMBL" id="BMOY01000012">
    <property type="protein sequence ID" value="GGJ03143.1"/>
    <property type="molecule type" value="Genomic_DNA"/>
</dbReference>
<keyword evidence="2" id="KW-0378">Hydrolase</keyword>
<keyword evidence="6" id="KW-1185">Reference proteome</keyword>
<dbReference type="InterPro" id="IPR008928">
    <property type="entry name" value="6-hairpin_glycosidase_sf"/>
</dbReference>
<name>A0A917K6U0_9BACL</name>
<dbReference type="InterPro" id="IPR002037">
    <property type="entry name" value="Glyco_hydro_8"/>
</dbReference>
<dbReference type="RefSeq" id="WP_188881591.1">
    <property type="nucleotide sequence ID" value="NZ_BMOY01000012.1"/>
</dbReference>
<keyword evidence="4" id="KW-1133">Transmembrane helix</keyword>
<dbReference type="AlphaFoldDB" id="A0A917K6U0"/>
<evidence type="ECO:0000313" key="6">
    <source>
        <dbReference type="Proteomes" id="UP000637695"/>
    </source>
</evidence>
<feature type="transmembrane region" description="Helical" evidence="4">
    <location>
        <begin position="21"/>
        <end position="40"/>
    </location>
</feature>
<dbReference type="Proteomes" id="UP000637695">
    <property type="component" value="Unassembled WGS sequence"/>
</dbReference>
<accession>A0A917K6U0</accession>
<gene>
    <name evidence="5" type="ORF">GCM10010885_10540</name>
</gene>
<evidence type="ECO:0000313" key="5">
    <source>
        <dbReference type="EMBL" id="GGJ03143.1"/>
    </source>
</evidence>
<dbReference type="SUPFAM" id="SSF48208">
    <property type="entry name" value="Six-hairpin glycosidases"/>
    <property type="match status" value="1"/>
</dbReference>
<reference evidence="5" key="2">
    <citation type="submission" date="2020-09" db="EMBL/GenBank/DDBJ databases">
        <authorList>
            <person name="Sun Q."/>
            <person name="Ohkuma M."/>
        </authorList>
    </citation>
    <scope>NUCLEOTIDE SEQUENCE</scope>
    <source>
        <strain evidence="5">JCM 18487</strain>
    </source>
</reference>
<dbReference type="Gene3D" id="1.50.10.10">
    <property type="match status" value="1"/>
</dbReference>
<evidence type="ECO:0000256" key="1">
    <source>
        <dbReference type="ARBA" id="ARBA00009209"/>
    </source>
</evidence>
<dbReference type="GO" id="GO:0004553">
    <property type="term" value="F:hydrolase activity, hydrolyzing O-glycosyl compounds"/>
    <property type="evidence" value="ECO:0007669"/>
    <property type="project" value="InterPro"/>
</dbReference>
<dbReference type="Pfam" id="PF01270">
    <property type="entry name" value="Glyco_hydro_8"/>
    <property type="match status" value="1"/>
</dbReference>
<dbReference type="GO" id="GO:0005975">
    <property type="term" value="P:carbohydrate metabolic process"/>
    <property type="evidence" value="ECO:0007669"/>
    <property type="project" value="InterPro"/>
</dbReference>
<comment type="caution">
    <text evidence="5">The sequence shown here is derived from an EMBL/GenBank/DDBJ whole genome shotgun (WGS) entry which is preliminary data.</text>
</comment>
<keyword evidence="4" id="KW-0812">Transmembrane</keyword>
<evidence type="ECO:0000256" key="3">
    <source>
        <dbReference type="ARBA" id="ARBA00023295"/>
    </source>
</evidence>
<proteinExistence type="inferred from homology"/>